<feature type="region of interest" description="Disordered" evidence="1">
    <location>
        <begin position="1"/>
        <end position="60"/>
    </location>
</feature>
<comment type="caution">
    <text evidence="2">The sequence shown here is derived from an EMBL/GenBank/DDBJ whole genome shotgun (WGS) entry which is preliminary data.</text>
</comment>
<name>A0A645G7E3_9ZZZZ</name>
<evidence type="ECO:0000256" key="1">
    <source>
        <dbReference type="SAM" id="MobiDB-lite"/>
    </source>
</evidence>
<reference evidence="2" key="1">
    <citation type="submission" date="2019-08" db="EMBL/GenBank/DDBJ databases">
        <authorList>
            <person name="Kucharzyk K."/>
            <person name="Murdoch R.W."/>
            <person name="Higgins S."/>
            <person name="Loffler F."/>
        </authorList>
    </citation>
    <scope>NUCLEOTIDE SEQUENCE</scope>
</reference>
<gene>
    <name evidence="2" type="ORF">SDC9_169938</name>
</gene>
<organism evidence="2">
    <name type="scientific">bioreactor metagenome</name>
    <dbReference type="NCBI Taxonomy" id="1076179"/>
    <lineage>
        <taxon>unclassified sequences</taxon>
        <taxon>metagenomes</taxon>
        <taxon>ecological metagenomes</taxon>
    </lineage>
</organism>
<dbReference type="EMBL" id="VSSQ01070810">
    <property type="protein sequence ID" value="MPN22555.1"/>
    <property type="molecule type" value="Genomic_DNA"/>
</dbReference>
<protein>
    <submittedName>
        <fullName evidence="2">Uncharacterized protein</fullName>
    </submittedName>
</protein>
<evidence type="ECO:0000313" key="2">
    <source>
        <dbReference type="EMBL" id="MPN22555.1"/>
    </source>
</evidence>
<proteinExistence type="predicted"/>
<sequence length="60" mass="6717">MKKNIGKLPHLQHKCDETNPQSEGFRALDKTSPTNSVARNPAMAGKLMSTSMRQYTRKGK</sequence>
<dbReference type="AlphaFoldDB" id="A0A645G7E3"/>
<accession>A0A645G7E3</accession>